<comment type="subunit">
    <text evidence="3">Homotrimer.</text>
</comment>
<accession>A0AA35RGK0</accession>
<feature type="non-terminal residue" evidence="9">
    <location>
        <position position="1"/>
    </location>
</feature>
<dbReference type="GO" id="GO:0019240">
    <property type="term" value="P:citrulline biosynthetic process"/>
    <property type="evidence" value="ECO:0007669"/>
    <property type="project" value="TreeGrafter"/>
</dbReference>
<dbReference type="SUPFAM" id="SSF53671">
    <property type="entry name" value="Aspartate/ornithine carbamoyltransferase"/>
    <property type="match status" value="1"/>
</dbReference>
<dbReference type="InterPro" id="IPR006131">
    <property type="entry name" value="Asp_carbamoyltransf_Asp/Orn-bd"/>
</dbReference>
<dbReference type="Gene3D" id="3.40.50.1370">
    <property type="entry name" value="Aspartate/ornithine carbamoyltransferase"/>
    <property type="match status" value="2"/>
</dbReference>
<name>A0AA35RGK0_GEOBA</name>
<keyword evidence="10" id="KW-1185">Reference proteome</keyword>
<comment type="pathway">
    <text evidence="1">Nitrogen metabolism; urea cycle; L-citrulline from L-ornithine and carbamoyl phosphate: step 1/1.</text>
</comment>
<feature type="domain" description="Aspartate/ornithine carbamoyltransferase Asp/Orn-binding" evidence="7">
    <location>
        <begin position="69"/>
        <end position="216"/>
    </location>
</feature>
<proteinExistence type="inferred from homology"/>
<dbReference type="Proteomes" id="UP001174909">
    <property type="component" value="Unassembled WGS sequence"/>
</dbReference>
<dbReference type="PANTHER" id="PTHR45753:SF3">
    <property type="entry name" value="ORNITHINE TRANSCARBAMYLASE, MITOCHONDRIAL"/>
    <property type="match status" value="1"/>
</dbReference>
<dbReference type="PRINTS" id="PR00102">
    <property type="entry name" value="OTCASE"/>
</dbReference>
<dbReference type="EMBL" id="CASHTH010001080">
    <property type="protein sequence ID" value="CAI8011098.1"/>
    <property type="molecule type" value="Genomic_DNA"/>
</dbReference>
<dbReference type="Pfam" id="PF00185">
    <property type="entry name" value="OTCace"/>
    <property type="match status" value="1"/>
</dbReference>
<dbReference type="InterPro" id="IPR006130">
    <property type="entry name" value="Asp/Orn_carbamoylTrfase"/>
</dbReference>
<comment type="caution">
    <text evidence="9">The sequence shown here is derived from an EMBL/GenBank/DDBJ whole genome shotgun (WGS) entry which is preliminary data.</text>
</comment>
<reference evidence="9" key="1">
    <citation type="submission" date="2023-03" db="EMBL/GenBank/DDBJ databases">
        <authorList>
            <person name="Steffen K."/>
            <person name="Cardenas P."/>
        </authorList>
    </citation>
    <scope>NUCLEOTIDE SEQUENCE</scope>
</reference>
<dbReference type="InterPro" id="IPR036901">
    <property type="entry name" value="Asp/Orn_carbamoylTrfase_sf"/>
</dbReference>
<dbReference type="GO" id="GO:0016597">
    <property type="term" value="F:amino acid binding"/>
    <property type="evidence" value="ECO:0007669"/>
    <property type="project" value="InterPro"/>
</dbReference>
<dbReference type="InterPro" id="IPR002292">
    <property type="entry name" value="Orn/put_carbamltrans"/>
</dbReference>
<dbReference type="InterPro" id="IPR006132">
    <property type="entry name" value="Asp/Orn_carbamoyltranf_P-bd"/>
</dbReference>
<dbReference type="FunFam" id="3.40.50.1370:FF:000008">
    <property type="entry name" value="Ornithine carbamoyltransferase"/>
    <property type="match status" value="1"/>
</dbReference>
<dbReference type="PRINTS" id="PR00100">
    <property type="entry name" value="AOTCASE"/>
</dbReference>
<dbReference type="Pfam" id="PF02729">
    <property type="entry name" value="OTCace_N"/>
    <property type="match status" value="1"/>
</dbReference>
<evidence type="ECO:0000256" key="4">
    <source>
        <dbReference type="ARBA" id="ARBA00013007"/>
    </source>
</evidence>
<evidence type="ECO:0000313" key="9">
    <source>
        <dbReference type="EMBL" id="CAI8011098.1"/>
    </source>
</evidence>
<protein>
    <recommendedName>
        <fullName evidence="4">ornithine carbamoyltransferase</fullName>
        <ecNumber evidence="4">2.1.3.3</ecNumber>
    </recommendedName>
</protein>
<evidence type="ECO:0000259" key="8">
    <source>
        <dbReference type="Pfam" id="PF02729"/>
    </source>
</evidence>
<dbReference type="GO" id="GO:0042450">
    <property type="term" value="P:L-arginine biosynthetic process via ornithine"/>
    <property type="evidence" value="ECO:0007669"/>
    <property type="project" value="TreeGrafter"/>
</dbReference>
<feature type="domain" description="Aspartate/ornithine carbamoyltransferase carbamoyl-P binding" evidence="8">
    <location>
        <begin position="5"/>
        <end position="63"/>
    </location>
</feature>
<gene>
    <name evidence="9" type="ORF">GBAR_LOCUS7226</name>
</gene>
<evidence type="ECO:0000313" key="10">
    <source>
        <dbReference type="Proteomes" id="UP001174909"/>
    </source>
</evidence>
<sequence length="222" mass="24610">SRLRTLRDEIRVLSAYSDLILARFLEHADVVKAAEGATVPVINGCCDRYHPTQALGDLMTIQEKFGRIEGIKLTYIGVHNNVCNSLITAGLKTGMEVTVAAPEINPAAVDEELYEAARKAGTYKASDQLHQAVANSDVVYTDTWVDTFKEEKERRIKTLSPYQLNAELLAGQDVLVMHCLPAHRGYEISGEIVEDPRSIMFDQSENRLHSMKGLILKLLGAL</sequence>
<evidence type="ECO:0000259" key="7">
    <source>
        <dbReference type="Pfam" id="PF00185"/>
    </source>
</evidence>
<dbReference type="PANTHER" id="PTHR45753">
    <property type="entry name" value="ORNITHINE CARBAMOYLTRANSFERASE, MITOCHONDRIAL"/>
    <property type="match status" value="1"/>
</dbReference>
<evidence type="ECO:0000256" key="6">
    <source>
        <dbReference type="RuleBase" id="RU003634"/>
    </source>
</evidence>
<evidence type="ECO:0000256" key="1">
    <source>
        <dbReference type="ARBA" id="ARBA00004695"/>
    </source>
</evidence>
<comment type="similarity">
    <text evidence="2">Belongs to the aspartate/ornithine carbamoyltransferase superfamily. OTCase family.</text>
</comment>
<dbReference type="AlphaFoldDB" id="A0AA35RGK0"/>
<evidence type="ECO:0000256" key="2">
    <source>
        <dbReference type="ARBA" id="ARBA00007805"/>
    </source>
</evidence>
<evidence type="ECO:0000256" key="5">
    <source>
        <dbReference type="ARBA" id="ARBA00022679"/>
    </source>
</evidence>
<dbReference type="EC" id="2.1.3.3" evidence="4"/>
<evidence type="ECO:0000256" key="3">
    <source>
        <dbReference type="ARBA" id="ARBA00011233"/>
    </source>
</evidence>
<dbReference type="GO" id="GO:0004585">
    <property type="term" value="F:ornithine carbamoyltransferase activity"/>
    <property type="evidence" value="ECO:0007669"/>
    <property type="project" value="UniProtKB-EC"/>
</dbReference>
<keyword evidence="5 6" id="KW-0808">Transferase</keyword>
<organism evidence="9 10">
    <name type="scientific">Geodia barretti</name>
    <name type="common">Barrett's horny sponge</name>
    <dbReference type="NCBI Taxonomy" id="519541"/>
    <lineage>
        <taxon>Eukaryota</taxon>
        <taxon>Metazoa</taxon>
        <taxon>Porifera</taxon>
        <taxon>Demospongiae</taxon>
        <taxon>Heteroscleromorpha</taxon>
        <taxon>Tetractinellida</taxon>
        <taxon>Astrophorina</taxon>
        <taxon>Geodiidae</taxon>
        <taxon>Geodia</taxon>
    </lineage>
</organism>